<keyword evidence="2 7" id="KW-0349">Heme</keyword>
<dbReference type="PANTHER" id="PTHR46696:SF6">
    <property type="entry name" value="P450, PUTATIVE (EUROFUNG)-RELATED"/>
    <property type="match status" value="1"/>
</dbReference>
<evidence type="ECO:0000313" key="8">
    <source>
        <dbReference type="EMBL" id="CAA9429091.1"/>
    </source>
</evidence>
<dbReference type="FunFam" id="1.10.630.10:FF:000018">
    <property type="entry name" value="Cytochrome P450 monooxygenase"/>
    <property type="match status" value="1"/>
</dbReference>
<dbReference type="EMBL" id="CADCVD010000021">
    <property type="protein sequence ID" value="CAA9429091.1"/>
    <property type="molecule type" value="Genomic_DNA"/>
</dbReference>
<dbReference type="InterPro" id="IPR017972">
    <property type="entry name" value="Cyt_P450_CS"/>
</dbReference>
<dbReference type="PRINTS" id="PR00359">
    <property type="entry name" value="BP450"/>
</dbReference>
<dbReference type="PANTHER" id="PTHR46696">
    <property type="entry name" value="P450, PUTATIVE (EUROFUNG)-RELATED"/>
    <property type="match status" value="1"/>
</dbReference>
<dbReference type="PROSITE" id="PS00086">
    <property type="entry name" value="CYTOCHROME_P450"/>
    <property type="match status" value="1"/>
</dbReference>
<dbReference type="InterPro" id="IPR001128">
    <property type="entry name" value="Cyt_P450"/>
</dbReference>
<evidence type="ECO:0000256" key="5">
    <source>
        <dbReference type="ARBA" id="ARBA00023004"/>
    </source>
</evidence>
<evidence type="ECO:0000256" key="7">
    <source>
        <dbReference type="RuleBase" id="RU000461"/>
    </source>
</evidence>
<dbReference type="InterPro" id="IPR002397">
    <property type="entry name" value="Cyt_P450_B"/>
</dbReference>
<comment type="similarity">
    <text evidence="1 7">Belongs to the cytochrome P450 family.</text>
</comment>
<sequence length="428" mass="48871">MSHNVQQDAGYPVNPDFDPLDPDYLADPYPYFARFRREAPVFYAPKIDFWIVSRYEDIQNIVKDPETFSNARVQEPLYPLTEEALARLKEGVRVTPTTSTADPPLHRRTRKHAARAFSAKRVAGLEGRIRQIANGLIDEMISEGRADMVNRFAFPLPASVVFSLIGYPEEDTEMLKSWCFDRLKITWGCPLPEEQLEAVEKMASFFDYIENFVHERARDLQDDYTSDLLKIRAEDKDNLSLEEVVSIDYSLSFAGHETTTNLILNGLRQLLSRPGLWDELREDPSLIENTVEEIIRRDTSVPAWRRSTTRSVEIAGVEVPEDARLMLLLASANRDESVFEDPDEFDIRRENAGKHIAFSHGIHFCLGAPLARLEARIAFELLTQRLPDLRLSPPDQEFEFDPNMSFRGPKAMWAEWTTVEATSGATSG</sequence>
<dbReference type="GO" id="GO:0005506">
    <property type="term" value="F:iron ion binding"/>
    <property type="evidence" value="ECO:0007669"/>
    <property type="project" value="InterPro"/>
</dbReference>
<keyword evidence="6 7" id="KW-0503">Monooxygenase</keyword>
<accession>A0A6J4PZK8</accession>
<dbReference type="InterPro" id="IPR036396">
    <property type="entry name" value="Cyt_P450_sf"/>
</dbReference>
<evidence type="ECO:0000256" key="2">
    <source>
        <dbReference type="ARBA" id="ARBA00022617"/>
    </source>
</evidence>
<dbReference type="GO" id="GO:0016705">
    <property type="term" value="F:oxidoreductase activity, acting on paired donors, with incorporation or reduction of molecular oxygen"/>
    <property type="evidence" value="ECO:0007669"/>
    <property type="project" value="InterPro"/>
</dbReference>
<reference evidence="8" key="1">
    <citation type="submission" date="2020-02" db="EMBL/GenBank/DDBJ databases">
        <authorList>
            <person name="Meier V. D."/>
        </authorList>
    </citation>
    <scope>NUCLEOTIDE SEQUENCE</scope>
    <source>
        <strain evidence="8">AVDCRST_MAG37</strain>
    </source>
</reference>
<dbReference type="GO" id="GO:0020037">
    <property type="term" value="F:heme binding"/>
    <property type="evidence" value="ECO:0007669"/>
    <property type="project" value="InterPro"/>
</dbReference>
<keyword evidence="5 7" id="KW-0408">Iron</keyword>
<dbReference type="Gene3D" id="1.10.630.10">
    <property type="entry name" value="Cytochrome P450"/>
    <property type="match status" value="1"/>
</dbReference>
<proteinExistence type="inferred from homology"/>
<name>A0A6J4PZK8_9ACTN</name>
<evidence type="ECO:0000256" key="3">
    <source>
        <dbReference type="ARBA" id="ARBA00022723"/>
    </source>
</evidence>
<protein>
    <submittedName>
        <fullName evidence="8">Cytochrome P450 hydroxylase</fullName>
    </submittedName>
</protein>
<dbReference type="SUPFAM" id="SSF48264">
    <property type="entry name" value="Cytochrome P450"/>
    <property type="match status" value="1"/>
</dbReference>
<keyword evidence="4 7" id="KW-0560">Oxidoreductase</keyword>
<evidence type="ECO:0000256" key="6">
    <source>
        <dbReference type="ARBA" id="ARBA00023033"/>
    </source>
</evidence>
<evidence type="ECO:0000256" key="4">
    <source>
        <dbReference type="ARBA" id="ARBA00023002"/>
    </source>
</evidence>
<organism evidence="8">
    <name type="scientific">uncultured Rubrobacteraceae bacterium</name>
    <dbReference type="NCBI Taxonomy" id="349277"/>
    <lineage>
        <taxon>Bacteria</taxon>
        <taxon>Bacillati</taxon>
        <taxon>Actinomycetota</taxon>
        <taxon>Rubrobacteria</taxon>
        <taxon>Rubrobacterales</taxon>
        <taxon>Rubrobacteraceae</taxon>
        <taxon>environmental samples</taxon>
    </lineage>
</organism>
<evidence type="ECO:0000256" key="1">
    <source>
        <dbReference type="ARBA" id="ARBA00010617"/>
    </source>
</evidence>
<keyword evidence="3 7" id="KW-0479">Metal-binding</keyword>
<dbReference type="GO" id="GO:0004497">
    <property type="term" value="F:monooxygenase activity"/>
    <property type="evidence" value="ECO:0007669"/>
    <property type="project" value="UniProtKB-KW"/>
</dbReference>
<dbReference type="Pfam" id="PF00067">
    <property type="entry name" value="p450"/>
    <property type="match status" value="1"/>
</dbReference>
<gene>
    <name evidence="8" type="ORF">AVDCRST_MAG37-461</name>
</gene>
<dbReference type="CDD" id="cd11078">
    <property type="entry name" value="CYP130-like"/>
    <property type="match status" value="1"/>
</dbReference>
<dbReference type="AlphaFoldDB" id="A0A6J4PZK8"/>